<organism evidence="2 3">
    <name type="scientific">Novymonas esmeraldas</name>
    <dbReference type="NCBI Taxonomy" id="1808958"/>
    <lineage>
        <taxon>Eukaryota</taxon>
        <taxon>Discoba</taxon>
        <taxon>Euglenozoa</taxon>
        <taxon>Kinetoplastea</taxon>
        <taxon>Metakinetoplastina</taxon>
        <taxon>Trypanosomatida</taxon>
        <taxon>Trypanosomatidae</taxon>
        <taxon>Novymonas</taxon>
    </lineage>
</organism>
<dbReference type="AlphaFoldDB" id="A0AAW0F133"/>
<name>A0AAW0F133_9TRYP</name>
<reference evidence="2 3" key="1">
    <citation type="journal article" date="2021" name="MBio">
        <title>A New Model Trypanosomatid, Novymonas esmeraldas: Genomic Perception of Its 'Candidatus Pandoraea novymonadis' Endosymbiont.</title>
        <authorList>
            <person name="Zakharova A."/>
            <person name="Saura A."/>
            <person name="Butenko A."/>
            <person name="Podesvova L."/>
            <person name="Warmusova S."/>
            <person name="Kostygov A.Y."/>
            <person name="Nenarokova A."/>
            <person name="Lukes J."/>
            <person name="Opperdoes F.R."/>
            <person name="Yurchenko V."/>
        </authorList>
    </citation>
    <scope>NUCLEOTIDE SEQUENCE [LARGE SCALE GENOMIC DNA]</scope>
    <source>
        <strain evidence="2 3">E262AT.01</strain>
    </source>
</reference>
<dbReference type="EMBL" id="JAECZO010000001">
    <property type="protein sequence ID" value="KAK7199794.1"/>
    <property type="molecule type" value="Genomic_DNA"/>
</dbReference>
<proteinExistence type="predicted"/>
<evidence type="ECO:0000313" key="3">
    <source>
        <dbReference type="Proteomes" id="UP001430356"/>
    </source>
</evidence>
<sequence>MDQFQYHLEVVNVVPAEVLSTTTTTTTTVAGAAAAAGHASAMRPKLVLRCTRRDATMECTAAPSTFEVRNASSYEYVSIALVTVDDASGATLTVASSSEPLLVGGPRRTVGAAWVPLSAPSAASTPRVFVSWTMTRMDGSEVKDAELEAPPVGSRCCSPSDAPAVFLNTSISGNSTGDASASPDYFASTRRGHTAELEQTQADALVSSTSAASAAALTAAAATTRAVITPMRSSTSRSAVAVAVGVGPTRTGSRHSLEVASLVFGSGTSVRSSCSAGGGSGPLGAEVAPVSVLSLRSVLGSSSSGGVASPDSSGGGSVARVSIVLDAEQEASQVLHGGDRSGARHSSVEEAPAAAAAAAEAASPASHSRRSAAAGAESGGSASAIRTPSVPASQQLCDAQEAVVAQFPSFSVAPPSTPAMADVGGAVPPRVDEGSAGPLSPVAPPLDLAAATTLRTTATWVDYYASSTQAIGPVPLQTRLQNLYTVPSPLVLDRVSMDLAPPPPPSSESPTVTAAVAASHGLWRERPHHLRVSRWVGASGSAQEEIRREHTARKSSAALPAALSSDDLASGTPSMARVHGHYVEVRTESTLTLLRQQAIDGLRRQRVMY</sequence>
<feature type="compositionally biased region" description="Basic and acidic residues" evidence="1">
    <location>
        <begin position="337"/>
        <end position="348"/>
    </location>
</feature>
<feature type="compositionally biased region" description="Low complexity" evidence="1">
    <location>
        <begin position="349"/>
        <end position="384"/>
    </location>
</feature>
<evidence type="ECO:0000313" key="2">
    <source>
        <dbReference type="EMBL" id="KAK7199794.1"/>
    </source>
</evidence>
<comment type="caution">
    <text evidence="2">The sequence shown here is derived from an EMBL/GenBank/DDBJ whole genome shotgun (WGS) entry which is preliminary data.</text>
</comment>
<accession>A0AAW0F133</accession>
<gene>
    <name evidence="2" type="ORF">NESM_000026300</name>
</gene>
<protein>
    <submittedName>
        <fullName evidence="2">Uncharacterized protein</fullName>
    </submittedName>
</protein>
<keyword evidence="3" id="KW-1185">Reference proteome</keyword>
<feature type="region of interest" description="Disordered" evidence="1">
    <location>
        <begin position="333"/>
        <end position="389"/>
    </location>
</feature>
<feature type="region of interest" description="Disordered" evidence="1">
    <location>
        <begin position="551"/>
        <end position="573"/>
    </location>
</feature>
<feature type="compositionally biased region" description="Low complexity" evidence="1">
    <location>
        <begin position="555"/>
        <end position="570"/>
    </location>
</feature>
<dbReference type="Proteomes" id="UP001430356">
    <property type="component" value="Unassembled WGS sequence"/>
</dbReference>
<evidence type="ECO:0000256" key="1">
    <source>
        <dbReference type="SAM" id="MobiDB-lite"/>
    </source>
</evidence>